<dbReference type="GO" id="GO:0019262">
    <property type="term" value="P:N-acetylneuraminate catabolic process"/>
    <property type="evidence" value="ECO:0007669"/>
    <property type="project" value="TreeGrafter"/>
</dbReference>
<keyword evidence="2" id="KW-0704">Schiff base</keyword>
<dbReference type="PANTHER" id="PTHR42849">
    <property type="entry name" value="N-ACETYLNEURAMINATE LYASE"/>
    <property type="match status" value="1"/>
</dbReference>
<protein>
    <submittedName>
        <fullName evidence="6">Dihydrodipicolinate synthase family protein</fullName>
    </submittedName>
</protein>
<feature type="active site" description="Schiff-base intermediate with substrate" evidence="4">
    <location>
        <position position="153"/>
    </location>
</feature>
<evidence type="ECO:0000256" key="1">
    <source>
        <dbReference type="ARBA" id="ARBA00023239"/>
    </source>
</evidence>
<dbReference type="SMART" id="SM01130">
    <property type="entry name" value="DHDPS"/>
    <property type="match status" value="1"/>
</dbReference>
<dbReference type="EMBL" id="BQOL01000001">
    <property type="protein sequence ID" value="GKI17380.1"/>
    <property type="molecule type" value="Genomic_DNA"/>
</dbReference>
<dbReference type="GO" id="GO:0008747">
    <property type="term" value="F:N-acetylneuraminate lyase activity"/>
    <property type="evidence" value="ECO:0007669"/>
    <property type="project" value="TreeGrafter"/>
</dbReference>
<evidence type="ECO:0000256" key="2">
    <source>
        <dbReference type="ARBA" id="ARBA00023270"/>
    </source>
</evidence>
<dbReference type="InterPro" id="IPR020625">
    <property type="entry name" value="Schiff_base-form_aldolases_AS"/>
</dbReference>
<evidence type="ECO:0000256" key="4">
    <source>
        <dbReference type="PIRSR" id="PIRSR001365-1"/>
    </source>
</evidence>
<feature type="active site" description="Proton donor/acceptor" evidence="4">
    <location>
        <position position="125"/>
    </location>
</feature>
<name>A0AA37NYH9_9BACT</name>
<dbReference type="PIRSF" id="PIRSF001365">
    <property type="entry name" value="DHDPS"/>
    <property type="match status" value="1"/>
</dbReference>
<evidence type="ECO:0000313" key="7">
    <source>
        <dbReference type="Proteomes" id="UP001055105"/>
    </source>
</evidence>
<accession>A0AA37NYH9</accession>
<dbReference type="Pfam" id="PF00701">
    <property type="entry name" value="DHDPS"/>
    <property type="match status" value="1"/>
</dbReference>
<evidence type="ECO:0000313" key="6">
    <source>
        <dbReference type="EMBL" id="GKI17380.1"/>
    </source>
</evidence>
<dbReference type="CDD" id="cd00408">
    <property type="entry name" value="DHDPS-like"/>
    <property type="match status" value="1"/>
</dbReference>
<feature type="binding site" evidence="5">
    <location>
        <position position="197"/>
    </location>
    <ligand>
        <name>pyruvate</name>
        <dbReference type="ChEBI" id="CHEBI:15361"/>
    </ligand>
</feature>
<proteinExistence type="inferred from homology"/>
<organism evidence="6 7">
    <name type="scientific">Alistipes finegoldii</name>
    <dbReference type="NCBI Taxonomy" id="214856"/>
    <lineage>
        <taxon>Bacteria</taxon>
        <taxon>Pseudomonadati</taxon>
        <taxon>Bacteroidota</taxon>
        <taxon>Bacteroidia</taxon>
        <taxon>Bacteroidales</taxon>
        <taxon>Rikenellaceae</taxon>
        <taxon>Alistipes</taxon>
    </lineage>
</organism>
<dbReference type="PANTHER" id="PTHR42849:SF1">
    <property type="entry name" value="N-ACETYLNEURAMINATE LYASE"/>
    <property type="match status" value="1"/>
</dbReference>
<dbReference type="PRINTS" id="PR00146">
    <property type="entry name" value="DHPICSNTHASE"/>
</dbReference>
<dbReference type="InterPro" id="IPR002220">
    <property type="entry name" value="DapA-like"/>
</dbReference>
<dbReference type="GO" id="GO:0005829">
    <property type="term" value="C:cytosol"/>
    <property type="evidence" value="ECO:0007669"/>
    <property type="project" value="TreeGrafter"/>
</dbReference>
<comment type="caution">
    <text evidence="6">The sequence shown here is derived from an EMBL/GenBank/DDBJ whole genome shotgun (WGS) entry which is preliminary data.</text>
</comment>
<dbReference type="PROSITE" id="PS00666">
    <property type="entry name" value="DHDPS_2"/>
    <property type="match status" value="1"/>
</dbReference>
<gene>
    <name evidence="6" type="ORF">CE91St16_02880</name>
</gene>
<feature type="binding site" evidence="5">
    <location>
        <position position="37"/>
    </location>
    <ligand>
        <name>pyruvate</name>
        <dbReference type="ChEBI" id="CHEBI:15361"/>
    </ligand>
</feature>
<evidence type="ECO:0000256" key="3">
    <source>
        <dbReference type="PIRNR" id="PIRNR001365"/>
    </source>
</evidence>
<dbReference type="SUPFAM" id="SSF51569">
    <property type="entry name" value="Aldolase"/>
    <property type="match status" value="1"/>
</dbReference>
<dbReference type="AlphaFoldDB" id="A0AA37NYH9"/>
<sequence length="293" mass="31642">MVTPLIDNNTLDRDGTVRLVEHMIAGGVHGIFILGTTGEAQSLAYHLRYELTELVCSAVAGRVPVLVGVTDTSLEESLRLAHKAAECGAAAVVAAPPYYFAPSQPELTMYYKALADALPLPLCLYNMPVHVKVSLEPATVKELAGHPNIIGLKDSSSNMVYFQTLLYELSDRSDFALFMGPEQLTAESVMLGAAGGVNGGANVFPELYVALYEAAAANDLERVKALQHHVMAVAASLYTIGRYGSSAIKGIKCALSLMGICSDYLSYPYQRFLDAERTKVRAVLERLQAQIRI</sequence>
<dbReference type="InterPro" id="IPR013785">
    <property type="entry name" value="Aldolase_TIM"/>
</dbReference>
<evidence type="ECO:0000256" key="5">
    <source>
        <dbReference type="PIRSR" id="PIRSR001365-2"/>
    </source>
</evidence>
<comment type="similarity">
    <text evidence="3">Belongs to the DapA family.</text>
</comment>
<keyword evidence="1 3" id="KW-0456">Lyase</keyword>
<reference evidence="6" key="1">
    <citation type="submission" date="2022-01" db="EMBL/GenBank/DDBJ databases">
        <title>Novel bile acid biosynthetic pathways are enriched in the microbiome of centenarians.</title>
        <authorList>
            <person name="Sato Y."/>
            <person name="Atarashi K."/>
            <person name="Plichta R.D."/>
            <person name="Arai Y."/>
            <person name="Sasajima S."/>
            <person name="Kearney M.S."/>
            <person name="Suda W."/>
            <person name="Takeshita K."/>
            <person name="Sasaki T."/>
            <person name="Okamoto S."/>
            <person name="Skelly N.A."/>
            <person name="Okamura Y."/>
            <person name="Vlamakis H."/>
            <person name="Li Y."/>
            <person name="Tanoue T."/>
            <person name="Takei H."/>
            <person name="Nittono H."/>
            <person name="Narushima S."/>
            <person name="Irie J."/>
            <person name="Itoh H."/>
            <person name="Moriya K."/>
            <person name="Sugiura Y."/>
            <person name="Suematsu M."/>
            <person name="Moritoki N."/>
            <person name="Shibata S."/>
            <person name="Littman R.D."/>
            <person name="Fischbach A.M."/>
            <person name="Uwamino Y."/>
            <person name="Inoue T."/>
            <person name="Honda A."/>
            <person name="Hattori M."/>
            <person name="Murai T."/>
            <person name="Xavier J.R."/>
            <person name="Hirose N."/>
            <person name="Honda K."/>
        </authorList>
    </citation>
    <scope>NUCLEOTIDE SEQUENCE</scope>
    <source>
        <strain evidence="6">CE91-St16</strain>
    </source>
</reference>
<dbReference type="Gene3D" id="3.20.20.70">
    <property type="entry name" value="Aldolase class I"/>
    <property type="match status" value="1"/>
</dbReference>
<dbReference type="Proteomes" id="UP001055105">
    <property type="component" value="Unassembled WGS sequence"/>
</dbReference>